<sequence length="116" mass="12609">MRYVVERQSGIPARVRTPVTLCTKNLIRSVLPSGILNIGQYEGHNLFALSGTVTGWSRISVVKTNSRLGKTDLVIGRRQIQLGRMNDEVDAMIRSITTDTLAVCGKASSHPSRASG</sequence>
<evidence type="ECO:0000313" key="2">
    <source>
        <dbReference type="Proteomes" id="UP000199032"/>
    </source>
</evidence>
<keyword evidence="2" id="KW-1185">Reference proteome</keyword>
<gene>
    <name evidence="1" type="ORF">COMA1_10869</name>
</gene>
<reference evidence="1 2" key="1">
    <citation type="submission" date="2015-10" db="EMBL/GenBank/DDBJ databases">
        <authorList>
            <person name="Gilbert D.G."/>
        </authorList>
    </citation>
    <scope>NUCLEOTIDE SEQUENCE [LARGE SCALE GENOMIC DNA]</scope>
    <source>
        <strain evidence="1">COMA1</strain>
    </source>
</reference>
<dbReference type="EMBL" id="CZQA01000001">
    <property type="protein sequence ID" value="CUS32902.1"/>
    <property type="molecule type" value="Genomic_DNA"/>
</dbReference>
<protein>
    <submittedName>
        <fullName evidence="1">Uncharacterized protein</fullName>
    </submittedName>
</protein>
<accession>A0A0S4LAM0</accession>
<dbReference type="AlphaFoldDB" id="A0A0S4LAM0"/>
<dbReference type="Proteomes" id="UP000199032">
    <property type="component" value="Unassembled WGS sequence"/>
</dbReference>
<proteinExistence type="predicted"/>
<organism evidence="1 2">
    <name type="scientific">Candidatus Nitrospira nitrosa</name>
    <dbReference type="NCBI Taxonomy" id="1742972"/>
    <lineage>
        <taxon>Bacteria</taxon>
        <taxon>Pseudomonadati</taxon>
        <taxon>Nitrospirota</taxon>
        <taxon>Nitrospiria</taxon>
        <taxon>Nitrospirales</taxon>
        <taxon>Nitrospiraceae</taxon>
        <taxon>Nitrospira</taxon>
    </lineage>
</organism>
<evidence type="ECO:0000313" key="1">
    <source>
        <dbReference type="EMBL" id="CUS32902.1"/>
    </source>
</evidence>
<name>A0A0S4LAM0_9BACT</name>